<dbReference type="Pfam" id="PF02494">
    <property type="entry name" value="HYR"/>
    <property type="match status" value="1"/>
</dbReference>
<dbReference type="AlphaFoldDB" id="A0A8B7XW67"/>
<evidence type="ECO:0000259" key="4">
    <source>
        <dbReference type="PROSITE" id="PS50825"/>
    </source>
</evidence>
<dbReference type="PROSITE" id="PS50825">
    <property type="entry name" value="HYR"/>
    <property type="match status" value="1"/>
</dbReference>
<protein>
    <submittedName>
        <fullName evidence="6">Uncharacterized protein LOC110975918</fullName>
    </submittedName>
</protein>
<dbReference type="RefSeq" id="XP_022084487.1">
    <property type="nucleotide sequence ID" value="XM_022228795.1"/>
</dbReference>
<reference evidence="6" key="1">
    <citation type="submission" date="2025-08" db="UniProtKB">
        <authorList>
            <consortium name="RefSeq"/>
        </authorList>
    </citation>
    <scope>IDENTIFICATION</scope>
</reference>
<name>A0A8B7XW67_ACAPL</name>
<evidence type="ECO:0000313" key="6">
    <source>
        <dbReference type="RefSeq" id="XP_022084487.1"/>
    </source>
</evidence>
<organism evidence="5 6">
    <name type="scientific">Acanthaster planci</name>
    <name type="common">Crown-of-thorns starfish</name>
    <dbReference type="NCBI Taxonomy" id="133434"/>
    <lineage>
        <taxon>Eukaryota</taxon>
        <taxon>Metazoa</taxon>
        <taxon>Echinodermata</taxon>
        <taxon>Eleutherozoa</taxon>
        <taxon>Asterozoa</taxon>
        <taxon>Asteroidea</taxon>
        <taxon>Valvatacea</taxon>
        <taxon>Valvatida</taxon>
        <taxon>Acanthasteridae</taxon>
        <taxon>Acanthaster</taxon>
    </lineage>
</organism>
<dbReference type="KEGG" id="aplc:110975918"/>
<dbReference type="Proteomes" id="UP000694845">
    <property type="component" value="Unplaced"/>
</dbReference>
<keyword evidence="5" id="KW-1185">Reference proteome</keyword>
<keyword evidence="3" id="KW-0732">Signal</keyword>
<accession>A0A8B7XW67</accession>
<feature type="chain" id="PRO_5034406132" evidence="3">
    <location>
        <begin position="26"/>
        <end position="140"/>
    </location>
</feature>
<dbReference type="InterPro" id="IPR003410">
    <property type="entry name" value="HYR_dom"/>
</dbReference>
<feature type="signal peptide" evidence="3">
    <location>
        <begin position="1"/>
        <end position="25"/>
    </location>
</feature>
<evidence type="ECO:0000313" key="5">
    <source>
        <dbReference type="Proteomes" id="UP000694845"/>
    </source>
</evidence>
<feature type="domain" description="HYR" evidence="4">
    <location>
        <begin position="42"/>
        <end position="133"/>
    </location>
</feature>
<evidence type="ECO:0000256" key="3">
    <source>
        <dbReference type="SAM" id="SignalP"/>
    </source>
</evidence>
<keyword evidence="1" id="KW-0677">Repeat</keyword>
<proteinExistence type="predicted"/>
<dbReference type="GeneID" id="110975918"/>
<sequence>MEPKANLYVCVALCLLLLTLPASDAFGRRRRRHTGNVVRRALDSQPPVLVKGTCPSTMTVYVDSPSSKKIVQWSKPRASDESPPVSLRREDGGPANGGYFNASSSPYHIKYSATDAVGNKQSPICSFTVNVKVEDKKPPK</sequence>
<evidence type="ECO:0000256" key="1">
    <source>
        <dbReference type="ARBA" id="ARBA00022737"/>
    </source>
</evidence>
<gene>
    <name evidence="6" type="primary">LOC110975918</name>
</gene>
<evidence type="ECO:0000256" key="2">
    <source>
        <dbReference type="SAM" id="MobiDB-lite"/>
    </source>
</evidence>
<feature type="region of interest" description="Disordered" evidence="2">
    <location>
        <begin position="72"/>
        <end position="99"/>
    </location>
</feature>
<dbReference type="OrthoDB" id="6120813at2759"/>